<evidence type="ECO:0000256" key="3">
    <source>
        <dbReference type="ARBA" id="ARBA00022801"/>
    </source>
</evidence>
<dbReference type="SUPFAM" id="SSF50789">
    <property type="entry name" value="Herpes virus serine proteinase, assemblin"/>
    <property type="match status" value="1"/>
</dbReference>
<dbReference type="GO" id="GO:0006508">
    <property type="term" value="P:proteolysis"/>
    <property type="evidence" value="ECO:0007669"/>
    <property type="project" value="UniProtKB-KW"/>
</dbReference>
<gene>
    <name evidence="5" type="ORF">FOC81_00025</name>
    <name evidence="6" type="ORF">FOC81_31815</name>
</gene>
<dbReference type="GO" id="GO:0008233">
    <property type="term" value="F:peptidase activity"/>
    <property type="evidence" value="ECO:0007669"/>
    <property type="project" value="UniProtKB-KW"/>
</dbReference>
<dbReference type="EMBL" id="CP054569">
    <property type="protein sequence ID" value="QKQ51063.1"/>
    <property type="molecule type" value="Genomic_DNA"/>
</dbReference>
<dbReference type="InterPro" id="IPR006433">
    <property type="entry name" value="Prohead_protease"/>
</dbReference>
<dbReference type="InterPro" id="IPR054613">
    <property type="entry name" value="Peptidase_S78_dom"/>
</dbReference>
<evidence type="ECO:0000256" key="2">
    <source>
        <dbReference type="ARBA" id="ARBA00022670"/>
    </source>
</evidence>
<reference evidence="5 7" key="1">
    <citation type="submission" date="2020-05" db="EMBL/GenBank/DDBJ databases">
        <title>FDA dAtabase for Regulatory Grade micrObial Sequences (FDA-ARGOS): Supporting development and validation of Infectious Disease Dx tests.</title>
        <authorList>
            <person name="Sproer C."/>
            <person name="Gronow S."/>
            <person name="Severitt S."/>
            <person name="Schroder I."/>
            <person name="Tallon L."/>
            <person name="Sadzewicz L."/>
            <person name="Zhao X."/>
            <person name="Vavikolanu K."/>
            <person name="Mehta A."/>
            <person name="Aluvathingal J."/>
            <person name="Nadendla S."/>
            <person name="Myers T."/>
            <person name="Yan Y."/>
            <person name="Sichtig H."/>
        </authorList>
    </citation>
    <scope>NUCLEOTIDE SEQUENCE [LARGE SCALE GENOMIC DNA]</scope>
    <source>
        <strain evidence="5 7">FDAARGOS_787</strain>
    </source>
</reference>
<keyword evidence="2 5" id="KW-0645">Protease</keyword>
<evidence type="ECO:0000313" key="5">
    <source>
        <dbReference type="EMBL" id="QKQ45184.1"/>
    </source>
</evidence>
<organism evidence="5 7">
    <name type="scientific">Achromobacter denitrificans</name>
    <name type="common">Alcaligenes denitrificans</name>
    <dbReference type="NCBI Taxonomy" id="32002"/>
    <lineage>
        <taxon>Bacteria</taxon>
        <taxon>Pseudomonadati</taxon>
        <taxon>Pseudomonadota</taxon>
        <taxon>Betaproteobacteria</taxon>
        <taxon>Burkholderiales</taxon>
        <taxon>Alcaligenaceae</taxon>
        <taxon>Achromobacter</taxon>
    </lineage>
</organism>
<keyword evidence="3" id="KW-0378">Hydrolase</keyword>
<dbReference type="RefSeq" id="WP_174715472.1">
    <property type="nucleotide sequence ID" value="NZ_CP054569.1"/>
</dbReference>
<evidence type="ECO:0000313" key="7">
    <source>
        <dbReference type="Proteomes" id="UP000509782"/>
    </source>
</evidence>
<dbReference type="EMBL" id="CP054569">
    <property type="protein sequence ID" value="QKQ45184.1"/>
    <property type="molecule type" value="Genomic_DNA"/>
</dbReference>
<sequence>MELKRIAVPFDIKEVADSGEFVGYASVFGVKDAYDEIVMPGAFADSIADWKGKSAMPPILWQHRSGEPIGVHTEMREDSVGLYIAGKLVMGVARAQEAHALMKAKAVRGISIGFVTREDSYDRVSGVRSLKRVDLWENSIVTFPANPAAQVTGVKRLQEAASIRDCEAYLRDVAGMSQSEAKTFVSRLADLSQRDVESVAAIQRLQAAMRH</sequence>
<protein>
    <submittedName>
        <fullName evidence="5">HK97 family phage prohead protease</fullName>
    </submittedName>
</protein>
<dbReference type="Pfam" id="PF04586">
    <property type="entry name" value="Peptidase_S78"/>
    <property type="match status" value="1"/>
</dbReference>
<dbReference type="Proteomes" id="UP000509782">
    <property type="component" value="Chromosome"/>
</dbReference>
<accession>A0A6N0JDJ9</accession>
<dbReference type="NCBIfam" id="TIGR01543">
    <property type="entry name" value="proheadase_HK97"/>
    <property type="match status" value="1"/>
</dbReference>
<keyword evidence="1" id="KW-1188">Viral release from host cell</keyword>
<dbReference type="AlphaFoldDB" id="A0A6N0JDJ9"/>
<evidence type="ECO:0000313" key="6">
    <source>
        <dbReference type="EMBL" id="QKQ51063.1"/>
    </source>
</evidence>
<proteinExistence type="predicted"/>
<feature type="domain" description="Prohead serine protease" evidence="4">
    <location>
        <begin position="13"/>
        <end position="156"/>
    </location>
</feature>
<name>A0A6N0JDJ9_ACHDE</name>
<evidence type="ECO:0000256" key="1">
    <source>
        <dbReference type="ARBA" id="ARBA00022612"/>
    </source>
</evidence>
<evidence type="ECO:0000259" key="4">
    <source>
        <dbReference type="Pfam" id="PF04586"/>
    </source>
</evidence>